<keyword evidence="2" id="KW-1185">Reference proteome</keyword>
<dbReference type="AlphaFoldDB" id="A0A183SCH2"/>
<accession>A0A183SCH2</accession>
<reference evidence="1 2" key="2">
    <citation type="submission" date="2018-11" db="EMBL/GenBank/DDBJ databases">
        <authorList>
            <consortium name="Pathogen Informatics"/>
        </authorList>
    </citation>
    <scope>NUCLEOTIDE SEQUENCE [LARGE SCALE GENOMIC DNA]</scope>
    <source>
        <strain evidence="1 2">NST_G2</strain>
    </source>
</reference>
<gene>
    <name evidence="1" type="ORF">SSLN_LOCUS1920</name>
</gene>
<dbReference type="WBParaSite" id="SSLN_0000198801-mRNA-1">
    <property type="protein sequence ID" value="SSLN_0000198801-mRNA-1"/>
    <property type="gene ID" value="SSLN_0000198801"/>
</dbReference>
<evidence type="ECO:0000313" key="1">
    <source>
        <dbReference type="EMBL" id="VDL88305.1"/>
    </source>
</evidence>
<protein>
    <submittedName>
        <fullName evidence="3">50S ribosomal protein L33</fullName>
    </submittedName>
</protein>
<proteinExistence type="predicted"/>
<name>A0A183SCH2_SCHSO</name>
<dbReference type="EMBL" id="UYSU01009669">
    <property type="protein sequence ID" value="VDL88305.1"/>
    <property type="molecule type" value="Genomic_DNA"/>
</dbReference>
<evidence type="ECO:0000313" key="3">
    <source>
        <dbReference type="WBParaSite" id="SSLN_0000198801-mRNA-1"/>
    </source>
</evidence>
<sequence>MSLRVLAGREVKNDATRTTQTTFLRDVATGSRRQGGQKRRYKDTLKKMSLRVLVGRGVKNDATRTL</sequence>
<dbReference type="Proteomes" id="UP000275846">
    <property type="component" value="Unassembled WGS sequence"/>
</dbReference>
<reference evidence="3" key="1">
    <citation type="submission" date="2016-06" db="UniProtKB">
        <authorList>
            <consortium name="WormBaseParasite"/>
        </authorList>
    </citation>
    <scope>IDENTIFICATION</scope>
</reference>
<evidence type="ECO:0000313" key="2">
    <source>
        <dbReference type="Proteomes" id="UP000275846"/>
    </source>
</evidence>
<dbReference type="OrthoDB" id="6160173at2759"/>
<organism evidence="3">
    <name type="scientific">Schistocephalus solidus</name>
    <name type="common">Tapeworm</name>
    <dbReference type="NCBI Taxonomy" id="70667"/>
    <lineage>
        <taxon>Eukaryota</taxon>
        <taxon>Metazoa</taxon>
        <taxon>Spiralia</taxon>
        <taxon>Lophotrochozoa</taxon>
        <taxon>Platyhelminthes</taxon>
        <taxon>Cestoda</taxon>
        <taxon>Eucestoda</taxon>
        <taxon>Diphyllobothriidea</taxon>
        <taxon>Diphyllobothriidae</taxon>
        <taxon>Schistocephalus</taxon>
    </lineage>
</organism>